<feature type="transmembrane region" description="Helical" evidence="1">
    <location>
        <begin position="324"/>
        <end position="342"/>
    </location>
</feature>
<dbReference type="Proteomes" id="UP001183535">
    <property type="component" value="Unassembled WGS sequence"/>
</dbReference>
<feature type="transmembrane region" description="Helical" evidence="1">
    <location>
        <begin position="264"/>
        <end position="288"/>
    </location>
</feature>
<feature type="transmembrane region" description="Helical" evidence="1">
    <location>
        <begin position="650"/>
        <end position="670"/>
    </location>
</feature>
<gene>
    <name evidence="2" type="ORF">RM877_21060</name>
</gene>
<sequence>MTPFPPPAEELRLIDAELGALDARRAQLLTRRAWLVAALYRPVPLPAPAPPRPETPAPRVQNVLLLLGGVLLTLAAVAFTLVSWGELSIARRAAVLGVTTLAVLAAPVALRRRGLRATAESVAGIGLALTALDAYALHATALSGTDATGYAAVATAVLALTWTGYGAAVNTGALTTGRFGAGARAGRDAAGQEGTAPRADGRSGDGVPGLRLPLPAALAVAQLPLLLGAVAVGAGPYTVALVLLLTSAADTVVAFRCAGGVVRVVALVGAYGAGAWAVLAALWFWAVAGDLSTAARAATLLALPAGLSLAAARRLSDNRYATAHALVGGLFLVGALGTVPHALLPSGWTVPVHLALGIALPALARTSPRAALRHGALGASAGVQGLALLCAVPTVGLTLLGPVSWAARVWSGAPADARAAVTVGGLWPPHAWTAPVVLVSVAAVLALAVRAPVWRPRALTGALCLAWAALWALPAVLALPHPASLALQFAVTAALLLSSRTRLPGLVLALAGSVLLVCSALAGRTETLSVLAALTLLWAGACRAPGRRVCAAPAALVLAAALAVASGAAAHWPPARTALPLTAVAAVAALLAARCPAASRVTVPVEAAGAAAGVLAIGLAVPDQATLSLVLGLCGVTVAGSAARAGRHLLGLPATVLFVLAAWVRLAVWGVAAPEAYTLPVSLPALLVGAVRRGRDPRLSSWTAYGPGLGVTLLPSLGAAWADPHPTRPLLLGAAALLLTLLGARHRLRAPLLLGGAVLVLVSLHELAPYLVQLAGGLPRWVPPALAGLLLLAVGATYESRIRDVRRVREVLGRMS</sequence>
<feature type="transmembrane region" description="Helical" evidence="1">
    <location>
        <begin position="778"/>
        <end position="798"/>
    </location>
</feature>
<dbReference type="InterPro" id="IPR058062">
    <property type="entry name" value="SCO7613_C"/>
</dbReference>
<accession>A0ABD5ER58</accession>
<keyword evidence="3" id="KW-1185">Reference proteome</keyword>
<reference evidence="3" key="1">
    <citation type="submission" date="2023-07" db="EMBL/GenBank/DDBJ databases">
        <title>30 novel species of actinomycetes from the DSMZ collection.</title>
        <authorList>
            <person name="Nouioui I."/>
        </authorList>
    </citation>
    <scope>NUCLEOTIDE SEQUENCE [LARGE SCALE GENOMIC DNA]</scope>
    <source>
        <strain evidence="3">DSM 41981</strain>
    </source>
</reference>
<evidence type="ECO:0000256" key="1">
    <source>
        <dbReference type="SAM" id="Phobius"/>
    </source>
</evidence>
<feature type="transmembrane region" description="Helical" evidence="1">
    <location>
        <begin position="89"/>
        <end position="110"/>
    </location>
</feature>
<protein>
    <recommendedName>
        <fullName evidence="4">Integral membrane protein</fullName>
    </recommendedName>
</protein>
<organism evidence="2 3">
    <name type="scientific">Streptomyces doudnae</name>
    <dbReference type="NCBI Taxonomy" id="3075536"/>
    <lineage>
        <taxon>Bacteria</taxon>
        <taxon>Bacillati</taxon>
        <taxon>Actinomycetota</taxon>
        <taxon>Actinomycetes</taxon>
        <taxon>Kitasatosporales</taxon>
        <taxon>Streptomycetaceae</taxon>
        <taxon>Streptomyces</taxon>
    </lineage>
</organism>
<feature type="transmembrane region" description="Helical" evidence="1">
    <location>
        <begin position="578"/>
        <end position="596"/>
    </location>
</feature>
<feature type="transmembrane region" description="Helical" evidence="1">
    <location>
        <begin position="551"/>
        <end position="572"/>
    </location>
</feature>
<feature type="transmembrane region" description="Helical" evidence="1">
    <location>
        <begin position="728"/>
        <end position="744"/>
    </location>
</feature>
<keyword evidence="1" id="KW-1133">Transmembrane helix</keyword>
<dbReference type="AlphaFoldDB" id="A0ABD5ER58"/>
<dbReference type="RefSeq" id="WP_311638698.1">
    <property type="nucleotide sequence ID" value="NZ_JAVRES010000010.1"/>
</dbReference>
<feature type="transmembrane region" description="Helical" evidence="1">
    <location>
        <begin position="751"/>
        <end position="772"/>
    </location>
</feature>
<feature type="transmembrane region" description="Helical" evidence="1">
    <location>
        <begin position="376"/>
        <end position="400"/>
    </location>
</feature>
<name>A0ABD5ER58_9ACTN</name>
<feature type="transmembrane region" description="Helical" evidence="1">
    <location>
        <begin position="603"/>
        <end position="621"/>
    </location>
</feature>
<keyword evidence="1" id="KW-0472">Membrane</keyword>
<proteinExistence type="predicted"/>
<evidence type="ECO:0008006" key="4">
    <source>
        <dbReference type="Google" id="ProtNLM"/>
    </source>
</evidence>
<feature type="transmembrane region" description="Helical" evidence="1">
    <location>
        <begin position="122"/>
        <end position="141"/>
    </location>
</feature>
<feature type="transmembrane region" description="Helical" evidence="1">
    <location>
        <begin position="506"/>
        <end position="522"/>
    </location>
</feature>
<dbReference type="NCBIfam" id="NF047321">
    <property type="entry name" value="SCO7613_CTERM"/>
    <property type="match status" value="1"/>
</dbReference>
<feature type="transmembrane region" description="Helical" evidence="1">
    <location>
        <begin position="63"/>
        <end position="83"/>
    </location>
</feature>
<dbReference type="EMBL" id="JAVRES010000010">
    <property type="protein sequence ID" value="MDT0437177.1"/>
    <property type="molecule type" value="Genomic_DNA"/>
</dbReference>
<evidence type="ECO:0000313" key="2">
    <source>
        <dbReference type="EMBL" id="MDT0437177.1"/>
    </source>
</evidence>
<feature type="transmembrane region" description="Helical" evidence="1">
    <location>
        <begin position="458"/>
        <end position="477"/>
    </location>
</feature>
<keyword evidence="1" id="KW-0812">Transmembrane</keyword>
<feature type="transmembrane region" description="Helical" evidence="1">
    <location>
        <begin position="147"/>
        <end position="168"/>
    </location>
</feature>
<feature type="transmembrane region" description="Helical" evidence="1">
    <location>
        <begin position="627"/>
        <end position="643"/>
    </location>
</feature>
<feature type="transmembrane region" description="Helical" evidence="1">
    <location>
        <begin position="348"/>
        <end position="364"/>
    </location>
</feature>
<feature type="transmembrane region" description="Helical" evidence="1">
    <location>
        <begin position="432"/>
        <end position="451"/>
    </location>
</feature>
<comment type="caution">
    <text evidence="2">The sequence shown here is derived from an EMBL/GenBank/DDBJ whole genome shotgun (WGS) entry which is preliminary data.</text>
</comment>
<evidence type="ECO:0000313" key="3">
    <source>
        <dbReference type="Proteomes" id="UP001183535"/>
    </source>
</evidence>